<organism evidence="1">
    <name type="scientific">uncultured Caudovirales phage</name>
    <dbReference type="NCBI Taxonomy" id="2100421"/>
    <lineage>
        <taxon>Viruses</taxon>
        <taxon>Duplodnaviria</taxon>
        <taxon>Heunggongvirae</taxon>
        <taxon>Uroviricota</taxon>
        <taxon>Caudoviricetes</taxon>
        <taxon>Peduoviridae</taxon>
        <taxon>Maltschvirus</taxon>
        <taxon>Maltschvirus maltsch</taxon>
    </lineage>
</organism>
<sequence length="103" mass="11186">MSRKTSVVVKSAGGLVAAAQAAASRLPVRSRAWSVEVCEAYECLVVDGGRTGTGAVEWLVEQGAVDAKDKDRAYNYLKWWLGRREKKKTLLRAYAVLNGKGEG</sequence>
<accession>A0A6J5NGD1</accession>
<evidence type="ECO:0000313" key="1">
    <source>
        <dbReference type="EMBL" id="CAB4155968.1"/>
    </source>
</evidence>
<protein>
    <submittedName>
        <fullName evidence="1">Uncharacterized protein</fullName>
    </submittedName>
</protein>
<reference evidence="1" key="1">
    <citation type="submission" date="2020-04" db="EMBL/GenBank/DDBJ databases">
        <authorList>
            <person name="Chiriac C."/>
            <person name="Salcher M."/>
            <person name="Ghai R."/>
            <person name="Kavagutti S V."/>
        </authorList>
    </citation>
    <scope>NUCLEOTIDE SEQUENCE</scope>
</reference>
<dbReference type="EMBL" id="LR796636">
    <property type="protein sequence ID" value="CAB4155968.1"/>
    <property type="molecule type" value="Genomic_DNA"/>
</dbReference>
<gene>
    <name evidence="1" type="ORF">UFOVP672_39</name>
</gene>
<name>A0A6J5NGD1_9CAUD</name>
<proteinExistence type="predicted"/>